<dbReference type="PANTHER" id="PTHR43464:SF3">
    <property type="entry name" value="SAM-DEPENDENT METHYLTRANSFERASE"/>
    <property type="match status" value="1"/>
</dbReference>
<dbReference type="EMBL" id="RBDX01000028">
    <property type="protein sequence ID" value="RKN05222.1"/>
    <property type="molecule type" value="Genomic_DNA"/>
</dbReference>
<name>A0A3A9VXI7_9ACTN</name>
<dbReference type="CDD" id="cd02440">
    <property type="entry name" value="AdoMet_MTases"/>
    <property type="match status" value="1"/>
</dbReference>
<dbReference type="Pfam" id="PF13649">
    <property type="entry name" value="Methyltransf_25"/>
    <property type="match status" value="1"/>
</dbReference>
<dbReference type="PANTHER" id="PTHR43464">
    <property type="entry name" value="METHYLTRANSFERASE"/>
    <property type="match status" value="1"/>
</dbReference>
<sequence length="253" mass="27049">MERYDRHLITHSEHPIAAPLSGDAFRAVLAVAMQRPSGGGRLFDLGCGQAQWLLTALTGWSRATGVGVDISEPCLDRAAAQARRLGVADRLELHEADAARFAAITPPGTFDVVLCVGSTHAFGGLLPALAAARRLLAPGGCVVVGEGFWEREPGPAALRALDARPDDHADLGGTVDRVVADGWLPVNGHTSTLDEWDEYEWCWTGSLSRWALDHPDHPDAAEARATADAHRTGWLHGYRGTLGFVTLVLRDAA</sequence>
<proteinExistence type="predicted"/>
<organism evidence="2 5">
    <name type="scientific">Streptomyces radicis</name>
    <dbReference type="NCBI Taxonomy" id="1750517"/>
    <lineage>
        <taxon>Bacteria</taxon>
        <taxon>Bacillati</taxon>
        <taxon>Actinomycetota</taxon>
        <taxon>Actinomycetes</taxon>
        <taxon>Kitasatosporales</taxon>
        <taxon>Streptomycetaceae</taxon>
        <taxon>Streptomyces</taxon>
    </lineage>
</organism>
<dbReference type="EMBL" id="RBDY01000026">
    <property type="protein sequence ID" value="RKN16755.1"/>
    <property type="molecule type" value="Genomic_DNA"/>
</dbReference>
<evidence type="ECO:0000313" key="4">
    <source>
        <dbReference type="Proteomes" id="UP000268652"/>
    </source>
</evidence>
<dbReference type="OrthoDB" id="474235at2"/>
<evidence type="ECO:0000313" key="3">
    <source>
        <dbReference type="EMBL" id="RKN16755.1"/>
    </source>
</evidence>
<dbReference type="Gene3D" id="3.40.50.150">
    <property type="entry name" value="Vaccinia Virus protein VP39"/>
    <property type="match status" value="1"/>
</dbReference>
<protein>
    <submittedName>
        <fullName evidence="2">Class I SAM-dependent methyltransferase</fullName>
    </submittedName>
</protein>
<dbReference type="Proteomes" id="UP000268652">
    <property type="component" value="Unassembled WGS sequence"/>
</dbReference>
<dbReference type="RefSeq" id="WP_120699523.1">
    <property type="nucleotide sequence ID" value="NZ_RBDX01000028.1"/>
</dbReference>
<dbReference type="Proteomes" id="UP000275024">
    <property type="component" value="Unassembled WGS sequence"/>
</dbReference>
<feature type="domain" description="Methyltransferase" evidence="1">
    <location>
        <begin position="44"/>
        <end position="140"/>
    </location>
</feature>
<dbReference type="AlphaFoldDB" id="A0A3A9VXI7"/>
<dbReference type="GO" id="GO:0032259">
    <property type="term" value="P:methylation"/>
    <property type="evidence" value="ECO:0007669"/>
    <property type="project" value="UniProtKB-KW"/>
</dbReference>
<dbReference type="InterPro" id="IPR041698">
    <property type="entry name" value="Methyltransf_25"/>
</dbReference>
<keyword evidence="2" id="KW-0808">Transferase</keyword>
<dbReference type="SUPFAM" id="SSF53335">
    <property type="entry name" value="S-adenosyl-L-methionine-dependent methyltransferases"/>
    <property type="match status" value="1"/>
</dbReference>
<evidence type="ECO:0000313" key="5">
    <source>
        <dbReference type="Proteomes" id="UP000275024"/>
    </source>
</evidence>
<keyword evidence="4" id="KW-1185">Reference proteome</keyword>
<keyword evidence="2" id="KW-0489">Methyltransferase</keyword>
<dbReference type="GO" id="GO:0008168">
    <property type="term" value="F:methyltransferase activity"/>
    <property type="evidence" value="ECO:0007669"/>
    <property type="project" value="UniProtKB-KW"/>
</dbReference>
<accession>A0A3A9VXI7</accession>
<comment type="caution">
    <text evidence="2">The sequence shown here is derived from an EMBL/GenBank/DDBJ whole genome shotgun (WGS) entry which is preliminary data.</text>
</comment>
<dbReference type="InterPro" id="IPR029063">
    <property type="entry name" value="SAM-dependent_MTases_sf"/>
</dbReference>
<evidence type="ECO:0000313" key="2">
    <source>
        <dbReference type="EMBL" id="RKN05222.1"/>
    </source>
</evidence>
<reference evidence="4 5" key="1">
    <citation type="submission" date="2018-09" db="EMBL/GenBank/DDBJ databases">
        <title>Streptomyces sp. nov. DS1-2, an endophytic actinomycete isolated from roots of Dendrobium scabrilingue.</title>
        <authorList>
            <person name="Kuncharoen N."/>
            <person name="Kudo T."/>
            <person name="Ohkuma M."/>
            <person name="Yuki M."/>
            <person name="Tanasupawat S."/>
        </authorList>
    </citation>
    <scope>NUCLEOTIDE SEQUENCE [LARGE SCALE GENOMIC DNA]</scope>
    <source>
        <strain evidence="2 5">AZ1-7</strain>
        <strain evidence="3 4">DS1-2</strain>
    </source>
</reference>
<gene>
    <name evidence="3" type="ORF">D7318_25350</name>
    <name evidence="2" type="ORF">D7319_25985</name>
</gene>
<evidence type="ECO:0000259" key="1">
    <source>
        <dbReference type="Pfam" id="PF13649"/>
    </source>
</evidence>